<feature type="domain" description="TARBP1" evidence="13">
    <location>
        <begin position="256"/>
        <end position="375"/>
    </location>
</feature>
<comment type="catalytic activity">
    <reaction evidence="6">
        <text>guanosine(18) in tRNA + S-adenosyl-L-methionine = 2'-O-methylguanosine(18) in tRNA + S-adenosyl-L-homocysteine + H(+)</text>
        <dbReference type="Rhea" id="RHEA:20077"/>
        <dbReference type="Rhea" id="RHEA-COMP:10190"/>
        <dbReference type="Rhea" id="RHEA-COMP:10192"/>
        <dbReference type="ChEBI" id="CHEBI:15378"/>
        <dbReference type="ChEBI" id="CHEBI:57856"/>
        <dbReference type="ChEBI" id="CHEBI:59789"/>
        <dbReference type="ChEBI" id="CHEBI:74269"/>
        <dbReference type="ChEBI" id="CHEBI:74445"/>
        <dbReference type="EC" id="2.1.1.34"/>
    </reaction>
    <physiologicalReaction direction="left-to-right" evidence="6">
        <dbReference type="Rhea" id="RHEA:20078"/>
    </physiologicalReaction>
</comment>
<keyword evidence="5" id="KW-0007">Acetylation</keyword>
<dbReference type="GO" id="GO:0030488">
    <property type="term" value="P:tRNA methylation"/>
    <property type="evidence" value="ECO:0007669"/>
    <property type="project" value="InterPro"/>
</dbReference>
<keyword evidence="1" id="KW-0489">Methyltransferase</keyword>
<dbReference type="GO" id="GO:0003723">
    <property type="term" value="F:RNA binding"/>
    <property type="evidence" value="ECO:0007669"/>
    <property type="project" value="UniProtKB-KW"/>
</dbReference>
<dbReference type="InterPro" id="IPR001537">
    <property type="entry name" value="SpoU_MeTrfase"/>
</dbReference>
<evidence type="ECO:0000256" key="7">
    <source>
        <dbReference type="ARBA" id="ARBA00093361"/>
    </source>
</evidence>
<keyword evidence="15" id="KW-1185">Reference proteome</keyword>
<reference evidence="14 15" key="2">
    <citation type="submission" date="2016-08" db="EMBL/GenBank/DDBJ databases">
        <title>Pervasive Adenine N6-methylation of Active Genes in Fungi.</title>
        <authorList>
            <consortium name="DOE Joint Genome Institute"/>
            <person name="Mondo S.J."/>
            <person name="Dannebaum R.O."/>
            <person name="Kuo R.C."/>
            <person name="Labutti K."/>
            <person name="Haridas S."/>
            <person name="Kuo A."/>
            <person name="Salamov A."/>
            <person name="Ahrendt S.R."/>
            <person name="Lipzen A."/>
            <person name="Sullivan W."/>
            <person name="Andreopoulos W.B."/>
            <person name="Clum A."/>
            <person name="Lindquist E."/>
            <person name="Daum C."/>
            <person name="Ramamoorthy G.K."/>
            <person name="Gryganskyi A."/>
            <person name="Culley D."/>
            <person name="Magnuson J.K."/>
            <person name="James T.Y."/>
            <person name="O'Malley M.A."/>
            <person name="Stajich J.E."/>
            <person name="Spatafora J.W."/>
            <person name="Visel A."/>
            <person name="Grigoriev I.V."/>
        </authorList>
    </citation>
    <scope>NUCLEOTIDE SEQUENCE [LARGE SCALE GENOMIC DNA]</scope>
    <source>
        <strain evidence="14 15">S4</strain>
    </source>
</reference>
<evidence type="ECO:0000256" key="3">
    <source>
        <dbReference type="ARBA" id="ARBA00022691"/>
    </source>
</evidence>
<evidence type="ECO:0000259" key="13">
    <source>
        <dbReference type="Pfam" id="PF25050"/>
    </source>
</evidence>
<proteinExistence type="predicted"/>
<evidence type="ECO:0000256" key="10">
    <source>
        <dbReference type="ARBA" id="ARBA00093656"/>
    </source>
</evidence>
<comment type="caution">
    <text evidence="14">The sequence shown here is derived from an EMBL/GenBank/DDBJ whole genome shotgun (WGS) entry which is preliminary data.</text>
</comment>
<evidence type="ECO:0000256" key="5">
    <source>
        <dbReference type="ARBA" id="ARBA00022990"/>
    </source>
</evidence>
<dbReference type="SUPFAM" id="SSF75217">
    <property type="entry name" value="alpha/beta knot"/>
    <property type="match status" value="1"/>
</dbReference>
<evidence type="ECO:0000256" key="4">
    <source>
        <dbReference type="ARBA" id="ARBA00022884"/>
    </source>
</evidence>
<dbReference type="Gene3D" id="3.40.1280.10">
    <property type="match status" value="1"/>
</dbReference>
<reference evidence="14 15" key="1">
    <citation type="submission" date="2016-08" db="EMBL/GenBank/DDBJ databases">
        <title>A Parts List for Fungal Cellulosomes Revealed by Comparative Genomics.</title>
        <authorList>
            <consortium name="DOE Joint Genome Institute"/>
            <person name="Haitjema C.H."/>
            <person name="Gilmore S.P."/>
            <person name="Henske J.K."/>
            <person name="Solomon K.V."/>
            <person name="De Groot R."/>
            <person name="Kuo A."/>
            <person name="Mondo S.J."/>
            <person name="Salamov A.A."/>
            <person name="Labutti K."/>
            <person name="Zhao Z."/>
            <person name="Chiniquy J."/>
            <person name="Barry K."/>
            <person name="Brewer H.M."/>
            <person name="Purvine S.O."/>
            <person name="Wright A.T."/>
            <person name="Boxma B."/>
            <person name="Van Alen T."/>
            <person name="Hackstein J.H."/>
            <person name="Baker S.E."/>
            <person name="Grigoriev I.V."/>
            <person name="O'Malley M.A."/>
        </authorList>
    </citation>
    <scope>NUCLEOTIDE SEQUENCE [LARGE SCALE GENOMIC DNA]</scope>
    <source>
        <strain evidence="14 15">S4</strain>
    </source>
</reference>
<gene>
    <name evidence="14" type="ORF">BCR32DRAFT_295987</name>
</gene>
<dbReference type="OrthoDB" id="241340at2759"/>
<name>A0A1Y1WTL2_9FUNG</name>
<evidence type="ECO:0000256" key="11">
    <source>
        <dbReference type="SAM" id="Coils"/>
    </source>
</evidence>
<protein>
    <recommendedName>
        <fullName evidence="9">tRNA (guanosine(18)-2'-O)-methyltransferase TARBP1</fullName>
        <ecNumber evidence="8">2.1.1.34</ecNumber>
    </recommendedName>
    <alternativeName>
        <fullName evidence="10">TAR RNA-binding protein 1</fullName>
    </alternativeName>
</protein>
<dbReference type="Proteomes" id="UP000193944">
    <property type="component" value="Unassembled WGS sequence"/>
</dbReference>
<dbReference type="EC" id="2.1.1.34" evidence="8"/>
<comment type="function">
    <text evidence="7">S-adenosyl-L-methionine-dependent 2'-O-ribose methyltransferase that catalyzes the formation of 2'-O-methylguanosine at position 18 (Gm18) in a subset of tRNA. Selectively mediates Gm18 methylation of tRNAGln-TTG/CTG and tRNASer-TGA/GCT. Gm18 modification can enhance the stability of modified tRNAs.</text>
</comment>
<dbReference type="PANTHER" id="PTHR12029:SF11">
    <property type="entry name" value="METHYLTRANSFERASE TARBP1-RELATED"/>
    <property type="match status" value="1"/>
</dbReference>
<accession>A0A1Y1WTL2</accession>
<feature type="domain" description="tRNA/rRNA methyltransferase SpoU type" evidence="12">
    <location>
        <begin position="1465"/>
        <end position="1606"/>
    </location>
</feature>
<keyword evidence="4" id="KW-0694">RNA-binding</keyword>
<feature type="coiled-coil region" evidence="11">
    <location>
        <begin position="1068"/>
        <end position="1095"/>
    </location>
</feature>
<dbReference type="InterPro" id="IPR044748">
    <property type="entry name" value="Trm3/TARBP1_C"/>
</dbReference>
<dbReference type="InterPro" id="IPR045330">
    <property type="entry name" value="TRM3/TARBP1"/>
</dbReference>
<sequence length="1617" mass="189768">MSDISIFNSIVKTGENNSLIILDDLYSALLRDSIEQWNIETLKSIENLTKTLCFNENSNVKQTILNNFLNKIVSSTFSRNVRINKKTKQHVHDIRIEVTNSLGYFMAQNFNEFGESLLITILKKLYDNLNNDLLSEYHKKFSTSELIKEVDINLFEKISQEANEIIKNINCLTILNILKSFIECTENKNYTQYQNIILIILVCYFSDMNNSIRQLVMRNITPAFFNNCIKNKSWLELIFNKVYDMFNYSRDLRPDSLSIIAKLFNNFMSVEEVDSTPLYDLRYENRLFEIIQTGLIEIDSISRKFSVYLLKRIVDYSENHDENPNLEWPPLYNFNKNISKEFSACWTNFFLLYDMVQETYVHLVDPILPKFLDIIPTGKNESYELDISWILIILKRGFQNDAIAVRKRFIRYLIDIDDPDRLRILGSQFTFFFDSFLKVLDTASFYSVPGLGSFVSPFGEALFLFTKRIIESFDDIGKKTYFLCELMKKLPSLGFSIPIIFIMQGLGNVKDNCYCWGSEELASIRNIIEFHKNFHKTSSRKIIRKYSLLSIIKYLKKEYITFSEITITLSVILEGLNLSENSEEYQKVEKWIKNFYNEKELKNNLNQSLNEYLALSNIDEEIPLEIYSKDSKAICSILKFVSKNKDMFKTILQPLSYQLSKIYINSYVEKSLPEKSMELLYYLLKDNNNTNNLDILNILDINESTIQNIINYCYSRLIDFNNDVLMNIDYSKKLLSYITLFLCNVFDNNEQARFTIPLSLNTIESIINEKFNELKSVKEVAKSNNDKLNTQFVKINIIQLYRVICQSAYLNEIFTLDLVTDNFIYELCKNVQIKKITSTYEARRLNWGNIIDYLCNSRWECIEYMLKYSIKKSEKENTELSITPKEIFGYCTEELENATYRSAISIFEFLKDLVDMEWKKSVELIDKCFENGYKIIEENISNSKWFTPLINKYIDFVFQPGLLKLQQLNEEDGPIKKVFSRIISLGNVKIGIVNYMSTKLFEYWTSNTIYFKKTFKQRVPPPYSLKNSKEHCQKYFMKQLVELLIYGPLREKDDQKLDSAIALKLKLEDKEFDNKKEIKNENENENEEVDSINEIDDIKETAEWNFSLKDYVVRVQHNIVLLKLQKSTIDNRNDELFAQKLLNYMIDLYIENTKPHGEFYTQYINTPQHRKQIRLWSSICLLLHFIDIYTAESFINKIIELISNDNCMLSTRFYMEIALMKILIKFPKFIDIILNQLENFNQKAHAISSYITVVMNIGKYLPGENQFDFFSKLFLKLTPWISSNHFTIRLFAQWAFCQSYITCSTLSQFSNYLRHSQWHTAIYRFIINNNECKRFREKIFESSYYFSKFDINEDFSVDFLFRILPTISGIAENERISAHAFEKIMDNPYSIVPYRTPKNIKYHPSIYDVSYKPTESSEDNKNVKESLIDSTPIQKKIIPWEIMMQTDIDLSRETIIGEKKSRNSLIVIASLVSKAPNLGGLCRTCEIFNAEALVVSSLKIKQDEVFKSLAVTSDKWVPMIEVTESDLPQFLNEKKKQGYALLGVEQTNDSVNLNKFHFPEKSVLLLGKEKEGIPVPLLQLLDTCIEIPQFGTIRSLNVHVSGALMIWEYTKQMIKEN</sequence>
<dbReference type="GO" id="GO:0141100">
    <property type="term" value="F:tRNA (guanine(18)-2'-O)-methyltransferase activity"/>
    <property type="evidence" value="ECO:0007669"/>
    <property type="project" value="UniProtKB-EC"/>
</dbReference>
<dbReference type="Pfam" id="PF00588">
    <property type="entry name" value="SpoU_methylase"/>
    <property type="match status" value="1"/>
</dbReference>
<dbReference type="InterPro" id="IPR029026">
    <property type="entry name" value="tRNA_m1G_MTases_N"/>
</dbReference>
<keyword evidence="3" id="KW-0949">S-adenosyl-L-methionine</keyword>
<dbReference type="CDD" id="cd18091">
    <property type="entry name" value="SpoU-like_TRM3-like"/>
    <property type="match status" value="1"/>
</dbReference>
<evidence type="ECO:0000256" key="8">
    <source>
        <dbReference type="ARBA" id="ARBA00093594"/>
    </source>
</evidence>
<evidence type="ECO:0000256" key="6">
    <source>
        <dbReference type="ARBA" id="ARBA00093266"/>
    </source>
</evidence>
<organism evidence="14 15">
    <name type="scientific">Anaeromyces robustus</name>
    <dbReference type="NCBI Taxonomy" id="1754192"/>
    <lineage>
        <taxon>Eukaryota</taxon>
        <taxon>Fungi</taxon>
        <taxon>Fungi incertae sedis</taxon>
        <taxon>Chytridiomycota</taxon>
        <taxon>Chytridiomycota incertae sedis</taxon>
        <taxon>Neocallimastigomycetes</taxon>
        <taxon>Neocallimastigales</taxon>
        <taxon>Neocallimastigaceae</taxon>
        <taxon>Anaeromyces</taxon>
    </lineage>
</organism>
<evidence type="ECO:0000313" key="14">
    <source>
        <dbReference type="EMBL" id="ORX76863.1"/>
    </source>
</evidence>
<dbReference type="EMBL" id="MCFG01000275">
    <property type="protein sequence ID" value="ORX76863.1"/>
    <property type="molecule type" value="Genomic_DNA"/>
</dbReference>
<evidence type="ECO:0000259" key="12">
    <source>
        <dbReference type="Pfam" id="PF00588"/>
    </source>
</evidence>
<dbReference type="PANTHER" id="PTHR12029">
    <property type="entry name" value="RNA METHYLTRANSFERASE"/>
    <property type="match status" value="1"/>
</dbReference>
<keyword evidence="2" id="KW-0808">Transferase</keyword>
<dbReference type="Pfam" id="PF25050">
    <property type="entry name" value="TARBP1"/>
    <property type="match status" value="1"/>
</dbReference>
<dbReference type="InterPro" id="IPR029028">
    <property type="entry name" value="Alpha/beta_knot_MTases"/>
</dbReference>
<evidence type="ECO:0000256" key="9">
    <source>
        <dbReference type="ARBA" id="ARBA00093636"/>
    </source>
</evidence>
<evidence type="ECO:0000256" key="2">
    <source>
        <dbReference type="ARBA" id="ARBA00022679"/>
    </source>
</evidence>
<evidence type="ECO:0000313" key="15">
    <source>
        <dbReference type="Proteomes" id="UP000193944"/>
    </source>
</evidence>
<keyword evidence="11" id="KW-0175">Coiled coil</keyword>
<dbReference type="STRING" id="1754192.A0A1Y1WTL2"/>
<dbReference type="FunFam" id="3.40.1280.10:FF:000010">
    <property type="entry name" value="probable methyltransferase TARBP1"/>
    <property type="match status" value="1"/>
</dbReference>
<dbReference type="InterPro" id="IPR056921">
    <property type="entry name" value="TARBP1_dom"/>
</dbReference>
<evidence type="ECO:0000256" key="1">
    <source>
        <dbReference type="ARBA" id="ARBA00022603"/>
    </source>
</evidence>